<name>A0ACA9MIF8_9GLOM</name>
<organism evidence="1 2">
    <name type="scientific">Cetraspora pellucida</name>
    <dbReference type="NCBI Taxonomy" id="1433469"/>
    <lineage>
        <taxon>Eukaryota</taxon>
        <taxon>Fungi</taxon>
        <taxon>Fungi incertae sedis</taxon>
        <taxon>Mucoromycota</taxon>
        <taxon>Glomeromycotina</taxon>
        <taxon>Glomeromycetes</taxon>
        <taxon>Diversisporales</taxon>
        <taxon>Gigasporaceae</taxon>
        <taxon>Cetraspora</taxon>
    </lineage>
</organism>
<feature type="non-terminal residue" evidence="1">
    <location>
        <position position="1"/>
    </location>
</feature>
<proteinExistence type="predicted"/>
<comment type="caution">
    <text evidence="1">The sequence shown here is derived from an EMBL/GenBank/DDBJ whole genome shotgun (WGS) entry which is preliminary data.</text>
</comment>
<protein>
    <submittedName>
        <fullName evidence="1">11184_t:CDS:1</fullName>
    </submittedName>
</protein>
<dbReference type="Proteomes" id="UP000789366">
    <property type="component" value="Unassembled WGS sequence"/>
</dbReference>
<gene>
    <name evidence="1" type="ORF">SPELUC_LOCUS6885</name>
</gene>
<keyword evidence="2" id="KW-1185">Reference proteome</keyword>
<evidence type="ECO:0000313" key="2">
    <source>
        <dbReference type="Proteomes" id="UP000789366"/>
    </source>
</evidence>
<reference evidence="1" key="1">
    <citation type="submission" date="2021-06" db="EMBL/GenBank/DDBJ databases">
        <authorList>
            <person name="Kallberg Y."/>
            <person name="Tangrot J."/>
            <person name="Rosling A."/>
        </authorList>
    </citation>
    <scope>NUCLEOTIDE SEQUENCE</scope>
    <source>
        <strain evidence="1">28 12/20/2015</strain>
    </source>
</reference>
<evidence type="ECO:0000313" key="1">
    <source>
        <dbReference type="EMBL" id="CAG8594680.1"/>
    </source>
</evidence>
<dbReference type="EMBL" id="CAJVPW010008541">
    <property type="protein sequence ID" value="CAG8594680.1"/>
    <property type="molecule type" value="Genomic_DNA"/>
</dbReference>
<accession>A0ACA9MIF8</accession>
<sequence>ICVCDVLYDDVLCDKDIFHGVLYDKDDIHGVLYDKDDIYGVLYDVLYDKAREYVCNHVHRVLHYDQARESWNCQCNGSEKDQKYESQVELHDLLIKKNFLKFEINRE</sequence>